<accession>A0AAV6ZEC8</accession>
<feature type="transmembrane region" description="Helical" evidence="6">
    <location>
        <begin position="82"/>
        <end position="109"/>
    </location>
</feature>
<feature type="transmembrane region" description="Helical" evidence="6">
    <location>
        <begin position="171"/>
        <end position="200"/>
    </location>
</feature>
<name>A0AAV6ZEC8_ENGPU</name>
<keyword evidence="4 6" id="KW-1133">Transmembrane helix</keyword>
<evidence type="ECO:0000256" key="1">
    <source>
        <dbReference type="ARBA" id="ARBA00004141"/>
    </source>
</evidence>
<feature type="transmembrane region" description="Helical" evidence="6">
    <location>
        <begin position="12"/>
        <end position="30"/>
    </location>
</feature>
<proteinExistence type="inferred from homology"/>
<evidence type="ECO:0008006" key="9">
    <source>
        <dbReference type="Google" id="ProtNLM"/>
    </source>
</evidence>
<dbReference type="GO" id="GO:0016020">
    <property type="term" value="C:membrane"/>
    <property type="evidence" value="ECO:0007669"/>
    <property type="project" value="UniProtKB-SubCell"/>
</dbReference>
<dbReference type="PANTHER" id="PTHR14198">
    <property type="entry name" value="TRANSMEMBRANE 4 L6 FAMILY MEMBER 1-RELATED"/>
    <property type="match status" value="1"/>
</dbReference>
<reference evidence="7" key="1">
    <citation type="thesis" date="2020" institute="ProQuest LLC" country="789 East Eisenhower Parkway, Ann Arbor, MI, USA">
        <title>Comparative Genomics and Chromosome Evolution.</title>
        <authorList>
            <person name="Mudd A.B."/>
        </authorList>
    </citation>
    <scope>NUCLEOTIDE SEQUENCE</scope>
    <source>
        <strain evidence="7">237g6f4</strain>
        <tissue evidence="7">Blood</tissue>
    </source>
</reference>
<comment type="similarity">
    <text evidence="2">Belongs to the L6 tetraspanin family.</text>
</comment>
<evidence type="ECO:0000256" key="2">
    <source>
        <dbReference type="ARBA" id="ARBA00006193"/>
    </source>
</evidence>
<feature type="transmembrane region" description="Helical" evidence="6">
    <location>
        <begin position="50"/>
        <end position="70"/>
    </location>
</feature>
<protein>
    <recommendedName>
        <fullName evidence="9">Transmembrane 4 L6 family member 5-like</fullName>
    </recommendedName>
</protein>
<evidence type="ECO:0000256" key="6">
    <source>
        <dbReference type="SAM" id="Phobius"/>
    </source>
</evidence>
<dbReference type="AlphaFoldDB" id="A0AAV6ZEC8"/>
<dbReference type="EMBL" id="WNYA01000629">
    <property type="protein sequence ID" value="KAG8547729.1"/>
    <property type="molecule type" value="Genomic_DNA"/>
</dbReference>
<dbReference type="Proteomes" id="UP000824782">
    <property type="component" value="Unassembled WGS sequence"/>
</dbReference>
<keyword evidence="3 6" id="KW-0812">Transmembrane</keyword>
<sequence>MCTGKCSKFIGIALYPFSVICMLANAFLYFPGWSVEYAELAGEKLTTEVTTLLGIVGGGILVLIPAIQIHTTGRKGFCGNRCGMFLSILCAAIGLTGSLFCLCMSVVAIHRGPVCGYYNTNTTLSTTGNDTLIWGRPLQDPLPQYNNQNYIYHKDTWSICVEPEDVVEFNLILFSILLGSSSFEVILCFIQLLNGLFGVICGTCNKKDDMDYKDMDKDSSVYDDKDTASICEKKVAICE</sequence>
<evidence type="ECO:0000256" key="5">
    <source>
        <dbReference type="ARBA" id="ARBA00023136"/>
    </source>
</evidence>
<dbReference type="InterPro" id="IPR008661">
    <property type="entry name" value="L6_membrane"/>
</dbReference>
<keyword evidence="8" id="KW-1185">Reference proteome</keyword>
<comment type="subcellular location">
    <subcellularLocation>
        <location evidence="1">Membrane</location>
        <topology evidence="1">Multi-pass membrane protein</topology>
    </subcellularLocation>
</comment>
<evidence type="ECO:0000256" key="4">
    <source>
        <dbReference type="ARBA" id="ARBA00022989"/>
    </source>
</evidence>
<evidence type="ECO:0000256" key="3">
    <source>
        <dbReference type="ARBA" id="ARBA00022692"/>
    </source>
</evidence>
<gene>
    <name evidence="7" type="ORF">GDO81_027630</name>
</gene>
<comment type="caution">
    <text evidence="7">The sequence shown here is derived from an EMBL/GenBank/DDBJ whole genome shotgun (WGS) entry which is preliminary data.</text>
</comment>
<keyword evidence="5 6" id="KW-0472">Membrane</keyword>
<evidence type="ECO:0000313" key="8">
    <source>
        <dbReference type="Proteomes" id="UP000824782"/>
    </source>
</evidence>
<organism evidence="7 8">
    <name type="scientific">Engystomops pustulosus</name>
    <name type="common">Tungara frog</name>
    <name type="synonym">Physalaemus pustulosus</name>
    <dbReference type="NCBI Taxonomy" id="76066"/>
    <lineage>
        <taxon>Eukaryota</taxon>
        <taxon>Metazoa</taxon>
        <taxon>Chordata</taxon>
        <taxon>Craniata</taxon>
        <taxon>Vertebrata</taxon>
        <taxon>Euteleostomi</taxon>
        <taxon>Amphibia</taxon>
        <taxon>Batrachia</taxon>
        <taxon>Anura</taxon>
        <taxon>Neobatrachia</taxon>
        <taxon>Hyloidea</taxon>
        <taxon>Leptodactylidae</taxon>
        <taxon>Leiuperinae</taxon>
        <taxon>Engystomops</taxon>
    </lineage>
</organism>
<dbReference type="Pfam" id="PF05805">
    <property type="entry name" value="L6_membrane"/>
    <property type="match status" value="1"/>
</dbReference>
<evidence type="ECO:0000313" key="7">
    <source>
        <dbReference type="EMBL" id="KAG8547729.1"/>
    </source>
</evidence>
<dbReference type="PANTHER" id="PTHR14198:SF23">
    <property type="entry name" value="SI:CH211-137I24.10"/>
    <property type="match status" value="1"/>
</dbReference>